<sequence length="209" mass="23080">MEDHTDMSERRETMVNLMLRGPREDQNEDNFFTNNRDGGASGDELNSPHGFSSKRHKYSVNQIQELEASLDGCGEILNIEEYARSFIPIIGIKPSHFTTEATRSFGIVAGNSLTLVEMLMNDGDDIIANQNSMLIFQDNCTDATGSLLVYAIVDSSKMNIVMKGGGGLFLCETLAKWNFDSVTPRAYTLSGTGTREPLLAPNESLVWLT</sequence>
<proteinExistence type="predicted"/>
<dbReference type="PaxDb" id="4113-PGSC0003DMT400085013"/>
<dbReference type="PANTHER" id="PTHR45654">
    <property type="entry name" value="HOMEOBOX-LEUCINE ZIPPER PROTEIN MERISTEM L1"/>
    <property type="match status" value="1"/>
</dbReference>
<dbReference type="EnsemblPlants" id="PGSC0003DMT400085013">
    <property type="protein sequence ID" value="PGSC0003DMT400085013"/>
    <property type="gene ID" value="PGSC0003DMG400034584"/>
</dbReference>
<dbReference type="Pfam" id="PF25797">
    <property type="entry name" value="PDF2_C"/>
    <property type="match status" value="1"/>
</dbReference>
<evidence type="ECO:0000256" key="1">
    <source>
        <dbReference type="SAM" id="MobiDB-lite"/>
    </source>
</evidence>
<reference evidence="4" key="1">
    <citation type="journal article" date="2011" name="Nature">
        <title>Genome sequence and analysis of the tuber crop potato.</title>
        <authorList>
            <consortium name="The Potato Genome Sequencing Consortium"/>
        </authorList>
    </citation>
    <scope>NUCLEOTIDE SEQUENCE [LARGE SCALE GENOMIC DNA]</scope>
    <source>
        <strain evidence="4">cv. DM1-3 516 R44</strain>
    </source>
</reference>
<feature type="region of interest" description="Disordered" evidence="1">
    <location>
        <begin position="19"/>
        <end position="53"/>
    </location>
</feature>
<name>M1D8K1_SOLTU</name>
<reference evidence="3" key="2">
    <citation type="submission" date="2015-06" db="UniProtKB">
        <authorList>
            <consortium name="EnsemblPlants"/>
        </authorList>
    </citation>
    <scope>IDENTIFICATION</scope>
    <source>
        <strain evidence="3">DM1-3 516 R44</strain>
    </source>
</reference>
<organism evidence="3 4">
    <name type="scientific">Solanum tuberosum</name>
    <name type="common">Potato</name>
    <dbReference type="NCBI Taxonomy" id="4113"/>
    <lineage>
        <taxon>Eukaryota</taxon>
        <taxon>Viridiplantae</taxon>
        <taxon>Streptophyta</taxon>
        <taxon>Embryophyta</taxon>
        <taxon>Tracheophyta</taxon>
        <taxon>Spermatophyta</taxon>
        <taxon>Magnoliopsida</taxon>
        <taxon>eudicotyledons</taxon>
        <taxon>Gunneridae</taxon>
        <taxon>Pentapetalae</taxon>
        <taxon>asterids</taxon>
        <taxon>lamiids</taxon>
        <taxon>Solanales</taxon>
        <taxon>Solanaceae</taxon>
        <taxon>Solanoideae</taxon>
        <taxon>Solaneae</taxon>
        <taxon>Solanum</taxon>
    </lineage>
</organism>
<dbReference type="AlphaFoldDB" id="M1D8K1"/>
<dbReference type="InParanoid" id="M1D8K1"/>
<accession>M1D8K1</accession>
<protein>
    <submittedName>
        <fullName evidence="3">HD domain class transcription factor</fullName>
    </submittedName>
</protein>
<evidence type="ECO:0000259" key="2">
    <source>
        <dbReference type="Pfam" id="PF25797"/>
    </source>
</evidence>
<dbReference type="PANTHER" id="PTHR45654:SF20">
    <property type="entry name" value="HOMEOBOX PROTEIN"/>
    <property type="match status" value="1"/>
</dbReference>
<dbReference type="InterPro" id="IPR042160">
    <property type="entry name" value="HD-Zip_IV"/>
</dbReference>
<dbReference type="Gramene" id="PGSC0003DMT400085013">
    <property type="protein sequence ID" value="PGSC0003DMT400085013"/>
    <property type="gene ID" value="PGSC0003DMG400034584"/>
</dbReference>
<dbReference type="Proteomes" id="UP000011115">
    <property type="component" value="Unassembled WGS sequence"/>
</dbReference>
<evidence type="ECO:0000313" key="3">
    <source>
        <dbReference type="EnsemblPlants" id="PGSC0003DMT400085013"/>
    </source>
</evidence>
<dbReference type="HOGENOM" id="CLU_1317431_0_0_1"/>
<keyword evidence="4" id="KW-1185">Reference proteome</keyword>
<feature type="domain" description="HD-Zip IV C-terminal" evidence="2">
    <location>
        <begin position="109"/>
        <end position="165"/>
    </location>
</feature>
<evidence type="ECO:0000313" key="4">
    <source>
        <dbReference type="Proteomes" id="UP000011115"/>
    </source>
</evidence>
<dbReference type="InterPro" id="IPR057993">
    <property type="entry name" value="HD-Zip_IV_C"/>
</dbReference>